<dbReference type="GO" id="GO:0016020">
    <property type="term" value="C:membrane"/>
    <property type="evidence" value="ECO:0007669"/>
    <property type="project" value="UniProtKB-SubCell"/>
</dbReference>
<evidence type="ECO:0000256" key="4">
    <source>
        <dbReference type="ARBA" id="ARBA00023136"/>
    </source>
</evidence>
<keyword evidence="4 5" id="KW-0472">Membrane</keyword>
<dbReference type="Proteomes" id="UP000011185">
    <property type="component" value="Unassembled WGS sequence"/>
</dbReference>
<dbReference type="InParanoid" id="L7JSV3"/>
<feature type="transmembrane region" description="Helical" evidence="5">
    <location>
        <begin position="187"/>
        <end position="204"/>
    </location>
</feature>
<dbReference type="PANTHER" id="PTHR43310:SF4">
    <property type="entry name" value="AFR304WP"/>
    <property type="match status" value="1"/>
</dbReference>
<dbReference type="OrthoDB" id="2190497at2759"/>
<dbReference type="Pfam" id="PF00916">
    <property type="entry name" value="Sulfate_transp"/>
    <property type="match status" value="1"/>
</dbReference>
<evidence type="ECO:0000259" key="6">
    <source>
        <dbReference type="Pfam" id="PF00916"/>
    </source>
</evidence>
<keyword evidence="8" id="KW-1185">Reference proteome</keyword>
<feature type="domain" description="SLC26A/SulP transporter" evidence="6">
    <location>
        <begin position="68"/>
        <end position="407"/>
    </location>
</feature>
<dbReference type="InterPro" id="IPR052706">
    <property type="entry name" value="Membrane-Transporter-like"/>
</dbReference>
<keyword evidence="2 5" id="KW-0812">Transmembrane</keyword>
<feature type="transmembrane region" description="Helical" evidence="5">
    <location>
        <begin position="125"/>
        <end position="145"/>
    </location>
</feature>
<dbReference type="PANTHER" id="PTHR43310">
    <property type="entry name" value="SULFATE TRANSPORTER YBAR-RELATED"/>
    <property type="match status" value="1"/>
</dbReference>
<evidence type="ECO:0000256" key="5">
    <source>
        <dbReference type="SAM" id="Phobius"/>
    </source>
</evidence>
<reference evidence="7 8" key="1">
    <citation type="journal article" date="2012" name="PLoS Pathog.">
        <title>The genome of the obligate intracellular parasite Trachipleistophora hominis: new insights into microsporidian genome dynamics and reductive evolution.</title>
        <authorList>
            <person name="Heinz E."/>
            <person name="Williams T.A."/>
            <person name="Nakjang S."/>
            <person name="Noel C.J."/>
            <person name="Swan D.C."/>
            <person name="Goldberg A.V."/>
            <person name="Harris S.R."/>
            <person name="Weinmaier T."/>
            <person name="Markert S."/>
            <person name="Becher D."/>
            <person name="Bernhardt J."/>
            <person name="Dagan T."/>
            <person name="Hacker C."/>
            <person name="Lucocq J.M."/>
            <person name="Schweder T."/>
            <person name="Rattei T."/>
            <person name="Hall N."/>
            <person name="Hirt R.P."/>
            <person name="Embley T.M."/>
        </authorList>
    </citation>
    <scope>NUCLEOTIDE SEQUENCE [LARGE SCALE GENOMIC DNA]</scope>
</reference>
<evidence type="ECO:0000256" key="3">
    <source>
        <dbReference type="ARBA" id="ARBA00022989"/>
    </source>
</evidence>
<dbReference type="EMBL" id="JH994073">
    <property type="protein sequence ID" value="ELQ74121.1"/>
    <property type="molecule type" value="Genomic_DNA"/>
</dbReference>
<organism evidence="7 8">
    <name type="scientific">Trachipleistophora hominis</name>
    <name type="common">Microsporidian parasite</name>
    <dbReference type="NCBI Taxonomy" id="72359"/>
    <lineage>
        <taxon>Eukaryota</taxon>
        <taxon>Fungi</taxon>
        <taxon>Fungi incertae sedis</taxon>
        <taxon>Microsporidia</taxon>
        <taxon>Pleistophoridae</taxon>
        <taxon>Trachipleistophora</taxon>
    </lineage>
</organism>
<feature type="transmembrane region" description="Helical" evidence="5">
    <location>
        <begin position="25"/>
        <end position="43"/>
    </location>
</feature>
<dbReference type="STRING" id="72359.L7JSV3"/>
<comment type="subcellular location">
    <subcellularLocation>
        <location evidence="1">Membrane</location>
        <topology evidence="1">Multi-pass membrane protein</topology>
    </subcellularLocation>
</comment>
<dbReference type="InterPro" id="IPR011547">
    <property type="entry name" value="SLC26A/SulP_dom"/>
</dbReference>
<feature type="non-terminal residue" evidence="7">
    <location>
        <position position="1"/>
    </location>
</feature>
<feature type="transmembrane region" description="Helical" evidence="5">
    <location>
        <begin position="157"/>
        <end position="175"/>
    </location>
</feature>
<dbReference type="VEuPathDB" id="MicrosporidiaDB:THOM_2965"/>
<keyword evidence="3 5" id="KW-1133">Transmembrane helix</keyword>
<accession>L7JSV3</accession>
<protein>
    <submittedName>
        <fullName evidence="7">Sulfate Permease (SulP) Family</fullName>
    </submittedName>
</protein>
<dbReference type="AlphaFoldDB" id="L7JSV3"/>
<feature type="transmembrane region" description="Helical" evidence="5">
    <location>
        <begin position="279"/>
        <end position="297"/>
    </location>
</feature>
<feature type="transmembrane region" description="Helical" evidence="5">
    <location>
        <begin position="419"/>
        <end position="437"/>
    </location>
</feature>
<evidence type="ECO:0000313" key="8">
    <source>
        <dbReference type="Proteomes" id="UP000011185"/>
    </source>
</evidence>
<proteinExistence type="predicted"/>
<feature type="transmembrane region" description="Helical" evidence="5">
    <location>
        <begin position="211"/>
        <end position="232"/>
    </location>
</feature>
<name>L7JSV3_TRAHO</name>
<gene>
    <name evidence="7" type="ORF">THOM_2965</name>
</gene>
<sequence>VIKELSITNTPIQMKKVETANSDKFKIRNMLSCVIMVCIFELMDMLSYSGAIMENYNSSKDIDAVCMILYIYPTISSMIFYNIFTTIPAGIVSSAIVENFRFFHKMSKNVRKNVDSEEALVTNSIFLFFVTGLLFAFSSIIMMKLRLGRLILQIPKAVVYGIFATIGIIQIPVGLQELMPNGYNHEHLSMYIIAFAVVLIVFVLQKRYPNIMYIMPLSMVVCMCLFYSFFIFQFKNDLIYELILHGWLHERDNRVINPSMLFNMIELETLQFGFLLKNLRTVLVCVFFSLLHVTYNLPSYKMDLNIEFDYSAELGTQGYTNLFTFIPCYFISCYSGPFYRSGGTKRIYGIISGLFLVFVALFGCSIRGYVPKFLLCMPPLLIGSTMIYDTLLTVISETKVFEQLVVFVISLISYLTEDYFLGVVTGILIHLAFYFMLKRRAISNEQRVSTYSEFLAGYTCIKIDFILCFMTMNKFKKYDFTDEKIVIDLLECPAVDWIGSDLLYDAINKPDKKVVIVGVPFNFNEKRFNKICKVLNNAEQLKT</sequence>
<dbReference type="HOGENOM" id="CLU_036921_0_0_1"/>
<evidence type="ECO:0000256" key="1">
    <source>
        <dbReference type="ARBA" id="ARBA00004141"/>
    </source>
</evidence>
<evidence type="ECO:0000313" key="7">
    <source>
        <dbReference type="EMBL" id="ELQ74121.1"/>
    </source>
</evidence>
<dbReference type="OMA" id="AGCEWEW"/>
<feature type="transmembrane region" description="Helical" evidence="5">
    <location>
        <begin position="347"/>
        <end position="370"/>
    </location>
</feature>
<evidence type="ECO:0000256" key="2">
    <source>
        <dbReference type="ARBA" id="ARBA00022692"/>
    </source>
</evidence>